<keyword evidence="3" id="KW-0645">Protease</keyword>
<dbReference type="GO" id="GO:0006508">
    <property type="term" value="P:proteolysis"/>
    <property type="evidence" value="ECO:0007669"/>
    <property type="project" value="UniProtKB-KW"/>
</dbReference>
<dbReference type="GO" id="GO:0070009">
    <property type="term" value="F:serine-type aminopeptidase activity"/>
    <property type="evidence" value="ECO:0007669"/>
    <property type="project" value="InterPro"/>
</dbReference>
<dbReference type="PATRIC" id="fig|1127696.3.peg.1406"/>
<proteinExistence type="inferred from homology"/>
<gene>
    <name evidence="8" type="ORF">HMPREF9134_01558</name>
</gene>
<dbReference type="Proteomes" id="UP000010408">
    <property type="component" value="Unassembled WGS sequence"/>
</dbReference>
<dbReference type="PANTHER" id="PTHR38469:SF1">
    <property type="entry name" value="PERIPLASMIC PEPTIDASE SUBFAMILY S1B"/>
    <property type="match status" value="1"/>
</dbReference>
<dbReference type="InterPro" id="IPR043504">
    <property type="entry name" value="Peptidase_S1_PA_chymotrypsin"/>
</dbReference>
<dbReference type="InterPro" id="IPR019500">
    <property type="entry name" value="Pep_S46"/>
</dbReference>
<evidence type="ECO:0000256" key="7">
    <source>
        <dbReference type="SAM" id="SignalP"/>
    </source>
</evidence>
<dbReference type="GO" id="GO:0043171">
    <property type="term" value="P:peptide catabolic process"/>
    <property type="evidence" value="ECO:0007669"/>
    <property type="project" value="UniProtKB-ARBA"/>
</dbReference>
<dbReference type="EMBL" id="AMEQ01000040">
    <property type="protein sequence ID" value="EKY00227.1"/>
    <property type="molecule type" value="Genomic_DNA"/>
</dbReference>
<reference evidence="8 9" key="1">
    <citation type="submission" date="2012-05" db="EMBL/GenBank/DDBJ databases">
        <authorList>
            <person name="Weinstock G."/>
            <person name="Sodergren E."/>
            <person name="Lobos E.A."/>
            <person name="Fulton L."/>
            <person name="Fulton R."/>
            <person name="Courtney L."/>
            <person name="Fronick C."/>
            <person name="O'Laughlin M."/>
            <person name="Godfrey J."/>
            <person name="Wilson R.M."/>
            <person name="Miner T."/>
            <person name="Farmer C."/>
            <person name="Delehaunty K."/>
            <person name="Cordes M."/>
            <person name="Minx P."/>
            <person name="Tomlinson C."/>
            <person name="Chen J."/>
            <person name="Wollam A."/>
            <person name="Pepin K.H."/>
            <person name="Bhonagiri V."/>
            <person name="Zhang X."/>
            <person name="Suruliraj S."/>
            <person name="Warren W."/>
            <person name="Mitreva M."/>
            <person name="Mardis E.R."/>
            <person name="Wilson R.K."/>
        </authorList>
    </citation>
    <scope>NUCLEOTIDE SEQUENCE [LARGE SCALE GENOMIC DNA]</scope>
    <source>
        <strain evidence="8 9">F0037</strain>
    </source>
</reference>
<comment type="similarity">
    <text evidence="1">Belongs to the peptidase S46 family.</text>
</comment>
<sequence>MRKTIFAVLAAVSLWVTARADEGMWLMEQLAGQYPTLVKRGLQLKAYDIYNPNGTSLKDAVVSFDGGCTGEVISSQGLVLTNHHCGYDAIQRLSSVEHNYLQDGYWAKSFADELPAKGVVVTFIDRIEDVTSYVQSELKKVKKGNGMEFLSPSYLEGLARKKYGEAYLRSHPGTELEIKPFYNGNKYLLFIKKVYSDIRFVGAPPSSIGKFGADTDNWRYPRHTGDFSIFRIYADANGNPATYSKDNVPLRPKRWFNISTSGVEKGSFAMIMGFPGRTNHFALPDEIREWRDIDNQIRIRMRGIRQEVMLREMLADPKINIMYAAKYARSQNGHKRAIGANWGISRSGFMTFSQETMERVKDWATEGRTGSKARVRYAQAITDIDGAIKERAAMRREYWLLDEGIFQAIELTRAPGLDLKPTDLEKAFHSYCNEDYSPMVDAKIAKAVLAEYVQQAKQWPDALRQGVNKYGSVEAYVDALFAQSYFTSEEGYARFMKLSQEGQKKALGEDPVAVFATSVRARMKELREALRPFDTQIDKARRDYLAGISLAGGGASVGEGLSSLWPDANSTLRFTYGEVRGYSPSDAVEYKVPTTLRGIMEKENPSSWEFVVPDRLKQIYQNQSYGHGSRWTVKQADGSYEMPVNFCATTHTTGGNSGSPVFNKYGHLIGINFDRNWEGVAGDIKYLPDYQRSIICDIRYVLLIIDEVGGAKRLINELSLVTDPM</sequence>
<dbReference type="SUPFAM" id="SSF50494">
    <property type="entry name" value="Trypsin-like serine proteases"/>
    <property type="match status" value="1"/>
</dbReference>
<evidence type="ECO:0000256" key="5">
    <source>
        <dbReference type="ARBA" id="ARBA00022801"/>
    </source>
</evidence>
<evidence type="ECO:0000313" key="9">
    <source>
        <dbReference type="Proteomes" id="UP000010408"/>
    </source>
</evidence>
<evidence type="ECO:0000313" key="8">
    <source>
        <dbReference type="EMBL" id="EKY00227.1"/>
    </source>
</evidence>
<dbReference type="PROSITE" id="PS00673">
    <property type="entry name" value="V8_SER"/>
    <property type="match status" value="1"/>
</dbReference>
<evidence type="ECO:0008006" key="10">
    <source>
        <dbReference type="Google" id="ProtNLM"/>
    </source>
</evidence>
<dbReference type="HOGENOM" id="CLU_013776_0_0_10"/>
<evidence type="ECO:0000256" key="1">
    <source>
        <dbReference type="ARBA" id="ARBA00010491"/>
    </source>
</evidence>
<keyword evidence="2" id="KW-0031">Aminopeptidase</keyword>
<keyword evidence="5" id="KW-0378">Hydrolase</keyword>
<dbReference type="eggNOG" id="COG3591">
    <property type="taxonomic scope" value="Bacteria"/>
</dbReference>
<evidence type="ECO:0000256" key="6">
    <source>
        <dbReference type="ARBA" id="ARBA00022825"/>
    </source>
</evidence>
<evidence type="ECO:0000256" key="4">
    <source>
        <dbReference type="ARBA" id="ARBA00022729"/>
    </source>
</evidence>
<dbReference type="PANTHER" id="PTHR38469">
    <property type="entry name" value="PERIPLASMIC PEPTIDASE SUBFAMILY S1B"/>
    <property type="match status" value="1"/>
</dbReference>
<organism evidence="8 9">
    <name type="scientific">Porphyromonas catoniae F0037</name>
    <dbReference type="NCBI Taxonomy" id="1127696"/>
    <lineage>
        <taxon>Bacteria</taxon>
        <taxon>Pseudomonadati</taxon>
        <taxon>Bacteroidota</taxon>
        <taxon>Bacteroidia</taxon>
        <taxon>Bacteroidales</taxon>
        <taxon>Porphyromonadaceae</taxon>
        <taxon>Porphyromonas</taxon>
    </lineage>
</organism>
<dbReference type="RefSeq" id="WP_005467672.1">
    <property type="nucleotide sequence ID" value="NZ_KB291032.1"/>
</dbReference>
<protein>
    <recommendedName>
        <fullName evidence="10">Dipeptidyl-peptidase</fullName>
    </recommendedName>
</protein>
<dbReference type="Gene3D" id="2.40.10.10">
    <property type="entry name" value="Trypsin-like serine proteases"/>
    <property type="match status" value="1"/>
</dbReference>
<keyword evidence="4 7" id="KW-0732">Signal</keyword>
<evidence type="ECO:0000256" key="3">
    <source>
        <dbReference type="ARBA" id="ARBA00022670"/>
    </source>
</evidence>
<feature type="chain" id="PRO_5003954193" description="Dipeptidyl-peptidase" evidence="7">
    <location>
        <begin position="21"/>
        <end position="725"/>
    </location>
</feature>
<accession>L1NAJ1</accession>
<name>L1NAJ1_9PORP</name>
<evidence type="ECO:0000256" key="2">
    <source>
        <dbReference type="ARBA" id="ARBA00022438"/>
    </source>
</evidence>
<dbReference type="STRING" id="1127696.HMPREF9134_01558"/>
<feature type="signal peptide" evidence="7">
    <location>
        <begin position="1"/>
        <end position="20"/>
    </location>
</feature>
<dbReference type="InterPro" id="IPR000126">
    <property type="entry name" value="V8_ser_AS"/>
</dbReference>
<dbReference type="GO" id="GO:0008239">
    <property type="term" value="F:dipeptidyl-peptidase activity"/>
    <property type="evidence" value="ECO:0007669"/>
    <property type="project" value="InterPro"/>
</dbReference>
<keyword evidence="6" id="KW-0720">Serine protease</keyword>
<dbReference type="InterPro" id="IPR009003">
    <property type="entry name" value="Peptidase_S1_PA"/>
</dbReference>
<comment type="caution">
    <text evidence="8">The sequence shown here is derived from an EMBL/GenBank/DDBJ whole genome shotgun (WGS) entry which is preliminary data.</text>
</comment>
<dbReference type="Pfam" id="PF10459">
    <property type="entry name" value="Peptidase_S46"/>
    <property type="match status" value="1"/>
</dbReference>
<dbReference type="AlphaFoldDB" id="L1NAJ1"/>